<protein>
    <recommendedName>
        <fullName evidence="3">DUF4283 domain-containing protein</fullName>
    </recommendedName>
</protein>
<feature type="region of interest" description="Disordered" evidence="1">
    <location>
        <begin position="238"/>
        <end position="265"/>
    </location>
</feature>
<evidence type="ECO:0000313" key="2">
    <source>
        <dbReference type="EMBL" id="CAD1818571.1"/>
    </source>
</evidence>
<proteinExistence type="predicted"/>
<organism evidence="2">
    <name type="scientific">Ananas comosus var. bracteatus</name>
    <name type="common">red pineapple</name>
    <dbReference type="NCBI Taxonomy" id="296719"/>
    <lineage>
        <taxon>Eukaryota</taxon>
        <taxon>Viridiplantae</taxon>
        <taxon>Streptophyta</taxon>
        <taxon>Embryophyta</taxon>
        <taxon>Tracheophyta</taxon>
        <taxon>Spermatophyta</taxon>
        <taxon>Magnoliopsida</taxon>
        <taxon>Liliopsida</taxon>
        <taxon>Poales</taxon>
        <taxon>Bromeliaceae</taxon>
        <taxon>Bromelioideae</taxon>
        <taxon>Ananas</taxon>
    </lineage>
</organism>
<evidence type="ECO:0000256" key="1">
    <source>
        <dbReference type="SAM" id="MobiDB-lite"/>
    </source>
</evidence>
<name>A0A6V7NIZ3_ANACO</name>
<dbReference type="AlphaFoldDB" id="A0A6V7NIZ3"/>
<evidence type="ECO:0008006" key="3">
    <source>
        <dbReference type="Google" id="ProtNLM"/>
    </source>
</evidence>
<accession>A0A6V7NIZ3</accession>
<dbReference type="EMBL" id="LR862139">
    <property type="protein sequence ID" value="CAD1818571.1"/>
    <property type="molecule type" value="Genomic_DNA"/>
</dbReference>
<gene>
    <name evidence="2" type="ORF">CB5_LOCUS1782</name>
</gene>
<sequence>MEQGPSSGRPGSISSFLPAKHPPAGVLSLSGRVALVEVRSRPPGNVKEILSRGLAARFGGPVEIIGWLIFGGLLWRSSSRTRGHLVHKAWIRLHHWLILCWNEEDVKAAVSGFGELWNIDPLIDSRMDVSFFRAYIRCQHVQNIPEVINLMVEDRRFKVLVEVESWEEANPILLGEDLDGHLGHDCVDAQESFIHLTGFSSVPARQPLEQHRRSDAPPILSGHFVVFGCTPLLLPAPAPAPGSKPTPYALEGPPSSHRKGKAAMDVTPGTGRALPVACPDPPYVYTYKASTTTAEIRQEIEQIE</sequence>
<reference evidence="2" key="1">
    <citation type="submission" date="2020-07" db="EMBL/GenBank/DDBJ databases">
        <authorList>
            <person name="Lin J."/>
        </authorList>
    </citation>
    <scope>NUCLEOTIDE SEQUENCE</scope>
</reference>